<evidence type="ECO:0000313" key="1">
    <source>
        <dbReference type="EMBL" id="MFD0862949.1"/>
    </source>
</evidence>
<comment type="caution">
    <text evidence="1">The sequence shown here is derived from an EMBL/GenBank/DDBJ whole genome shotgun (WGS) entry which is preliminary data.</text>
</comment>
<accession>A0ABW3CYQ0</accession>
<evidence type="ECO:0000313" key="2">
    <source>
        <dbReference type="Proteomes" id="UP001596978"/>
    </source>
</evidence>
<protein>
    <submittedName>
        <fullName evidence="1">Uncharacterized protein</fullName>
    </submittedName>
</protein>
<organism evidence="1 2">
    <name type="scientific">Sungkyunkwania multivorans</name>
    <dbReference type="NCBI Taxonomy" id="1173618"/>
    <lineage>
        <taxon>Bacteria</taxon>
        <taxon>Pseudomonadati</taxon>
        <taxon>Bacteroidota</taxon>
        <taxon>Flavobacteriia</taxon>
        <taxon>Flavobacteriales</taxon>
        <taxon>Flavobacteriaceae</taxon>
        <taxon>Sungkyunkwania</taxon>
    </lineage>
</organism>
<sequence>MSKSTNVPSKATFSVALTKQFKGTAVLENPVCEFSYIWNFEKNMGIATLNSINGTPLDITLHPLGIKGYLDFMSDMPPTKYEISAEPGSSIALKEVTIYRVILDIDLETGARSAAIMFNEDGSSIQTSGNFEDTDSRM</sequence>
<dbReference type="Proteomes" id="UP001596978">
    <property type="component" value="Unassembled WGS sequence"/>
</dbReference>
<keyword evidence="2" id="KW-1185">Reference proteome</keyword>
<name>A0ABW3CYQ0_9FLAO</name>
<gene>
    <name evidence="1" type="ORF">ACFQ1M_12105</name>
</gene>
<dbReference type="EMBL" id="JBHTJH010000017">
    <property type="protein sequence ID" value="MFD0862949.1"/>
    <property type="molecule type" value="Genomic_DNA"/>
</dbReference>
<proteinExistence type="predicted"/>
<dbReference type="RefSeq" id="WP_386408557.1">
    <property type="nucleotide sequence ID" value="NZ_JBHTJH010000017.1"/>
</dbReference>
<reference evidence="2" key="1">
    <citation type="journal article" date="2019" name="Int. J. Syst. Evol. Microbiol.">
        <title>The Global Catalogue of Microorganisms (GCM) 10K type strain sequencing project: providing services to taxonomists for standard genome sequencing and annotation.</title>
        <authorList>
            <consortium name="The Broad Institute Genomics Platform"/>
            <consortium name="The Broad Institute Genome Sequencing Center for Infectious Disease"/>
            <person name="Wu L."/>
            <person name="Ma J."/>
        </authorList>
    </citation>
    <scope>NUCLEOTIDE SEQUENCE [LARGE SCALE GENOMIC DNA]</scope>
    <source>
        <strain evidence="2">CCUG 62952</strain>
    </source>
</reference>